<keyword evidence="3" id="KW-0472">Membrane</keyword>
<dbReference type="Pfam" id="PF13505">
    <property type="entry name" value="OMP_b-brl"/>
    <property type="match status" value="1"/>
</dbReference>
<comment type="caution">
    <text evidence="8">The sequence shown here is derived from an EMBL/GenBank/DDBJ whole genome shotgun (WGS) entry which is preliminary data.</text>
</comment>
<evidence type="ECO:0000256" key="4">
    <source>
        <dbReference type="ARBA" id="ARBA00023237"/>
    </source>
</evidence>
<evidence type="ECO:0000256" key="2">
    <source>
        <dbReference type="ARBA" id="ARBA00022729"/>
    </source>
</evidence>
<evidence type="ECO:0000256" key="5">
    <source>
        <dbReference type="ARBA" id="ARBA00038306"/>
    </source>
</evidence>
<dbReference type="GO" id="GO:0009279">
    <property type="term" value="C:cell outer membrane"/>
    <property type="evidence" value="ECO:0007669"/>
    <property type="project" value="UniProtKB-SubCell"/>
</dbReference>
<feature type="chain" id="PRO_5031143915" evidence="6">
    <location>
        <begin position="24"/>
        <end position="211"/>
    </location>
</feature>
<dbReference type="InterPro" id="IPR011250">
    <property type="entry name" value="OMP/PagP_B-barrel"/>
</dbReference>
<keyword evidence="9" id="KW-1185">Reference proteome</keyword>
<proteinExistence type="inferred from homology"/>
<comment type="similarity">
    <text evidence="5">Belongs to the Omp25/RopB family.</text>
</comment>
<evidence type="ECO:0000259" key="7">
    <source>
        <dbReference type="Pfam" id="PF13505"/>
    </source>
</evidence>
<evidence type="ECO:0000313" key="8">
    <source>
        <dbReference type="EMBL" id="MBB3944179.1"/>
    </source>
</evidence>
<dbReference type="SUPFAM" id="SSF56925">
    <property type="entry name" value="OMPA-like"/>
    <property type="match status" value="1"/>
</dbReference>
<name>A0A7W6G098_9HYPH</name>
<dbReference type="InterPro" id="IPR027385">
    <property type="entry name" value="Beta-barrel_OMP"/>
</dbReference>
<dbReference type="RefSeq" id="WP_174155342.1">
    <property type="nucleotide sequence ID" value="NZ_JAAMCM010000017.1"/>
</dbReference>
<evidence type="ECO:0000313" key="9">
    <source>
        <dbReference type="Proteomes" id="UP000565286"/>
    </source>
</evidence>
<evidence type="ECO:0000256" key="3">
    <source>
        <dbReference type="ARBA" id="ARBA00023136"/>
    </source>
</evidence>
<dbReference type="PANTHER" id="PTHR34001:SF3">
    <property type="entry name" value="BLL7405 PROTEIN"/>
    <property type="match status" value="1"/>
</dbReference>
<evidence type="ECO:0000256" key="6">
    <source>
        <dbReference type="SAM" id="SignalP"/>
    </source>
</evidence>
<dbReference type="InterPro" id="IPR051692">
    <property type="entry name" value="OMP-like"/>
</dbReference>
<reference evidence="8 9" key="1">
    <citation type="submission" date="2020-08" db="EMBL/GenBank/DDBJ databases">
        <title>Genomic Encyclopedia of Type Strains, Phase IV (KMG-IV): sequencing the most valuable type-strain genomes for metagenomic binning, comparative biology and taxonomic classification.</title>
        <authorList>
            <person name="Goeker M."/>
        </authorList>
    </citation>
    <scope>NUCLEOTIDE SEQUENCE [LARGE SCALE GENOMIC DNA]</scope>
    <source>
        <strain evidence="8 9">DSM 26438</strain>
    </source>
</reference>
<accession>A0A7W6G098</accession>
<dbReference type="Gene3D" id="2.40.160.20">
    <property type="match status" value="1"/>
</dbReference>
<gene>
    <name evidence="8" type="ORF">GGQ73_000102</name>
</gene>
<protein>
    <submittedName>
        <fullName evidence="8">Outer membrane immunogenic protein</fullName>
    </submittedName>
</protein>
<feature type="domain" description="Outer membrane protein beta-barrel" evidence="7">
    <location>
        <begin position="39"/>
        <end position="211"/>
    </location>
</feature>
<organism evidence="8 9">
    <name type="scientific">Rhizobium skierniewicense</name>
    <dbReference type="NCBI Taxonomy" id="984260"/>
    <lineage>
        <taxon>Bacteria</taxon>
        <taxon>Pseudomonadati</taxon>
        <taxon>Pseudomonadota</taxon>
        <taxon>Alphaproteobacteria</taxon>
        <taxon>Hyphomicrobiales</taxon>
        <taxon>Rhizobiaceae</taxon>
        <taxon>Rhizobium/Agrobacterium group</taxon>
        <taxon>Rhizobium</taxon>
    </lineage>
</organism>
<dbReference type="PANTHER" id="PTHR34001">
    <property type="entry name" value="BLL7405 PROTEIN"/>
    <property type="match status" value="1"/>
</dbReference>
<evidence type="ECO:0000256" key="1">
    <source>
        <dbReference type="ARBA" id="ARBA00004442"/>
    </source>
</evidence>
<comment type="subcellular location">
    <subcellularLocation>
        <location evidence="1">Cell outer membrane</location>
    </subcellularLocation>
</comment>
<dbReference type="Proteomes" id="UP000565286">
    <property type="component" value="Unassembled WGS sequence"/>
</dbReference>
<keyword evidence="2 6" id="KW-0732">Signal</keyword>
<sequence>MSKALKYLTAVSFVCLAASSALSADLTTSYEAPPAYNDAPASTSWTGAYVGGHLGAAMPHINPFRNGKGLAVGAQAGYDYDLGSVVVGGEVEATHLGDAEMKVPDGALKERWRAAAKAKAGYKVEDSTLVYGTAGLTVTSLRDGNGVTGPDGMKEGYLLGAGAEHRFTPQVSAKVEYNYVATDDVRTFSNGVASHTDLSDHVVKGGVNYRF</sequence>
<feature type="signal peptide" evidence="6">
    <location>
        <begin position="1"/>
        <end position="23"/>
    </location>
</feature>
<dbReference type="EMBL" id="JACIDV010000001">
    <property type="protein sequence ID" value="MBB3944179.1"/>
    <property type="molecule type" value="Genomic_DNA"/>
</dbReference>
<dbReference type="AlphaFoldDB" id="A0A7W6G098"/>
<keyword evidence="4" id="KW-0998">Cell outer membrane</keyword>